<dbReference type="EMBL" id="JBDIME010000018">
    <property type="protein sequence ID" value="MEN2791560.1"/>
    <property type="molecule type" value="Genomic_DNA"/>
</dbReference>
<dbReference type="RefSeq" id="WP_343892557.1">
    <property type="nucleotide sequence ID" value="NZ_BAAAEH010000060.1"/>
</dbReference>
<reference evidence="1 2" key="1">
    <citation type="submission" date="2024-05" db="EMBL/GenBank/DDBJ databases">
        <authorList>
            <person name="Liu Q."/>
            <person name="Xin Y.-H."/>
        </authorList>
    </citation>
    <scope>NUCLEOTIDE SEQUENCE [LARGE SCALE GENOMIC DNA]</scope>
    <source>
        <strain evidence="1 2">CGMCC 1.10181</strain>
    </source>
</reference>
<dbReference type="Proteomes" id="UP001419910">
    <property type="component" value="Unassembled WGS sequence"/>
</dbReference>
<protein>
    <recommendedName>
        <fullName evidence="3">Internal virion protein B</fullName>
    </recommendedName>
</protein>
<sequence length="175" mass="18038">MCAPALAVPLMIASTVVSTGGAILSGIGQKQQADYQAQVADQNARIAENQAQDSILNTNLEAQRRYRELAQTKGQQVAAMAANGVDLNFGSAVDVQHDTAAIGAEDLAQLYKGGNERTKGFEINAFNSRAEAAGDRAKGQGALISGIFSGVSTALGGAADVSKFKIDHPSMGKAS</sequence>
<gene>
    <name evidence="1" type="ORF">ABC974_18135</name>
</gene>
<evidence type="ECO:0000313" key="1">
    <source>
        <dbReference type="EMBL" id="MEN2791560.1"/>
    </source>
</evidence>
<name>A0ABU9Y6X1_9SPHN</name>
<accession>A0ABU9Y6X1</accession>
<keyword evidence="2" id="KW-1185">Reference proteome</keyword>
<evidence type="ECO:0000313" key="2">
    <source>
        <dbReference type="Proteomes" id="UP001419910"/>
    </source>
</evidence>
<evidence type="ECO:0008006" key="3">
    <source>
        <dbReference type="Google" id="ProtNLM"/>
    </source>
</evidence>
<organism evidence="1 2">
    <name type="scientific">Sphingomonas oligophenolica</name>
    <dbReference type="NCBI Taxonomy" id="301154"/>
    <lineage>
        <taxon>Bacteria</taxon>
        <taxon>Pseudomonadati</taxon>
        <taxon>Pseudomonadota</taxon>
        <taxon>Alphaproteobacteria</taxon>
        <taxon>Sphingomonadales</taxon>
        <taxon>Sphingomonadaceae</taxon>
        <taxon>Sphingomonas</taxon>
    </lineage>
</organism>
<proteinExistence type="predicted"/>
<comment type="caution">
    <text evidence="1">The sequence shown here is derived from an EMBL/GenBank/DDBJ whole genome shotgun (WGS) entry which is preliminary data.</text>
</comment>